<feature type="region of interest" description="Disordered" evidence="16">
    <location>
        <begin position="1941"/>
        <end position="1977"/>
    </location>
</feature>
<dbReference type="InterPro" id="IPR006133">
    <property type="entry name" value="DNA-dir_DNA_pol_B_exonuc"/>
</dbReference>
<dbReference type="InterPro" id="IPR013697">
    <property type="entry name" value="DNA_pol_e_suA_C"/>
</dbReference>
<sequence>MAQKKGGGGRRWQRAAPAGDADEETPRDDGSSLSALRRLERSQWTDKIDGQFGFERMKEPAERTGWLINMHPTEVLDEDKRLVSAVDYYFIQEDGSRFKVALPYRPYFYIATRKGCDREVSSFLSKKFQGKIAKLDTVPKEDLDLPNHLVGLKRNYIKLSFNTVDDLIKVRREISPAVKKNRVQDLATDTYTAMLTSALTGSNLASEEERPSKKTADQMDNILDMREYDVPYHIRLSIDLKIHVAHWYNIRYRGSSFPPEITRRDDLVERPDPVVLAFDIETTKLPLKFPDAETDQIMMISYMIDGQGYLITNREIVSEDIEDFEFTPKPEYDGPFCVFNEPDEAHLIQRWFEHVQETKPTIMVTYNGDFFDWPFVEARAAVHGMNMKQEIGFQKDSQGEYKAPPCIHMDCLRWVKRDSYLPVGSHNLKAAAKAKLGYDPVELDPEEMCRMATEEPQTLATYSVSDAVATYYMYMKYVHPFIFALCTIIPMEPDEVLRKGSGTLCEALLMVQAYHANIIFPNKQEQEFNKLTNDGHVLESETYVGGHVEALESGVFRSDIPCRFKMNPAAFDFLLQRVEKTMCHAIEEEEGIPLDQVTNFQEVCDEIKVKLNSLKDVPNRIECPLIYHLDVGAMYPNIILTNRLQPSAMVDEATCAACDFNKPGADCQRRMAWQWRGEFMPASRGEYHRIQQQLESEKFPSLFPDGPPRAFHELSREEQAKYEKKRLTDYCRKAYKKVHVTKLEERVTTICQRENSFYVDTVRAFRDRRYEFKGLHKVWKKKLAAAVEMGDASEVKRCKNMEILYDSLQLAHKCILNSFYGYVMRKGARWYSMEMAGIVCFTGANIITQARELIEQIGRPLELDTDGIWCVLPNSFPENFVIQSTNAKKPKVTISYPGAMLNIMVKEGFTNDQYQELLDPASLTYVTRSENSIFFEVDGPYLAMILPASKEEGKKLKKRYAVFNEDGSLAELKGFEVKRRGELQLVKIFQSSVFEAFLKGTTLEEVYASVAKVADYWLDVLYSKGANMPDSELFELISENRSMSRKLEDYGEQKSTSISTAKRLAEFLGDQMVKDAGLSCRFIISKKPEGSPVTERAIPLAIFQAELSVRRHYLRKWLKTPSLQDFDIRTILDWDYYIERLGSTIQKIITIPAALQQVKNPVPRVRHPDWLHKKLLEKNDVYKQKRISELFTSEGKRQVTANVPQDGTQCTQATDMEDFGLAKPLQTRVPLSSKRKRIPTAEESQLQSQNLELTQSWREILGPPPSTGTTKEERLVWLRYHKKKWELQARQRLERRKRRRLADGEAVLGGGLIRDGQARGLGNYLRKTARSILDIPWQIVQIAETSQPGLFRLWALIGSDLHCLKLNIPRIFYVNQRIPKSEEGPVYRKVDRTLPRLNPVCNLYEYSVPEDMYQEHINEINASLSAPDIEGVYETQVPLILRALIRLGCICMVNRHLVRHLTGRETEAFDLEHLEMRSLAQFSYLEPGCIKHIYLYHNSQGKKALFGLFIPSQCKASVFVVDTVRSNQMPNLTSMYSAEHRVMVEKVGQELLPPEKHTFEVRAETDLKTVYRAIQRLLLGYKDERRGPTLIAVQSNWDLKRLVNGMPVFEEFPLVPVQVIDDINYGVLDWQRHAARRMIRHYLNLDTCLSQAFEMSRYYHIPIGNLPDDISTFGTDLFFSRHLHCHNHLLWLSPTSRPDLGGKEADDSRLVMEFDERVSVEINHPGCYSTVCVELDIQSLAVNTILQSHHINDMEGASSMCISFDVIQQASLEDMVTGNQASIPASYDETALCSHTFRILKSMVVGWVKEITQYHNVYADNQVIHFYRWLHSPTSLLYDPALHRTLHNMMKKLFLQLVAEFKRLGSSVVYANFNRIILCTKKRRIEDALAYVEYITNSIHSKEIFHSLTISFSRCWEFLLWMDPANYGGIKGKVASSVHCGEKETGNKDAADEESSEGEEVDDEEEEEGAEEDDGVEEQLENNWNIMQYLPQTASCQNYFLMIVSAYIVAVYHSMKEEMRRNSPGNTPIKRRANSQISQEPTVEAGAMPGMITFSQEYVANELTQSFFTITQKIQKKVSGSRRTTEPSEMFPALPGSYLMLNNPALEFIKCVCQVLSLDTNITNQVSKLKRDLLRLIEVGEFSEEAQFRDPCRSYVLPEVICRNCNFCRDLDLCKDPALSQDGSVLPNWMCSNCQARYDSDAIEMALVEALQKKLMAFTLQDLVCQKCNGIKDTHMPVYCSCAGDFDLLLPTKTFMEHLKIFQSIAKHYNMAYLLETIKWLLQMNPQFL</sequence>
<dbReference type="Pfam" id="PF23250">
    <property type="entry name" value="zf_DPOE_2"/>
    <property type="match status" value="1"/>
</dbReference>
<dbReference type="PANTHER" id="PTHR10670:SF0">
    <property type="entry name" value="DNA POLYMERASE EPSILON CATALYTIC SUBUNIT A"/>
    <property type="match status" value="1"/>
</dbReference>
<feature type="compositionally biased region" description="Acidic residues" evidence="16">
    <location>
        <begin position="1951"/>
        <end position="1977"/>
    </location>
</feature>
<feature type="region of interest" description="Disordered" evidence="16">
    <location>
        <begin position="1"/>
        <end position="34"/>
    </location>
</feature>
<keyword evidence="9 15" id="KW-0862">Zinc</keyword>
<evidence type="ECO:0000256" key="13">
    <source>
        <dbReference type="ARBA" id="ARBA00023125"/>
    </source>
</evidence>
<evidence type="ECO:0000259" key="17">
    <source>
        <dbReference type="SMART" id="SM01159"/>
    </source>
</evidence>
<dbReference type="PANTHER" id="PTHR10670">
    <property type="entry name" value="DNA POLYMERASE EPSILON CATALYTIC SUBUNIT A"/>
    <property type="match status" value="1"/>
</dbReference>
<dbReference type="CDD" id="cd05779">
    <property type="entry name" value="DNA_polB_epsilon_exo"/>
    <property type="match status" value="1"/>
</dbReference>
<evidence type="ECO:0000256" key="8">
    <source>
        <dbReference type="ARBA" id="ARBA00022771"/>
    </source>
</evidence>
<dbReference type="Pfam" id="PF22634">
    <property type="entry name" value="POL2_thumb"/>
    <property type="match status" value="1"/>
</dbReference>
<dbReference type="InterPro" id="IPR043502">
    <property type="entry name" value="DNA/RNA_pol_sf"/>
</dbReference>
<evidence type="ECO:0000256" key="9">
    <source>
        <dbReference type="ARBA" id="ARBA00022833"/>
    </source>
</evidence>
<evidence type="ECO:0000256" key="15">
    <source>
        <dbReference type="RuleBase" id="RU365029"/>
    </source>
</evidence>
<dbReference type="SMART" id="SM00486">
    <property type="entry name" value="POLBc"/>
    <property type="match status" value="1"/>
</dbReference>
<evidence type="ECO:0000256" key="6">
    <source>
        <dbReference type="ARBA" id="ARBA00022705"/>
    </source>
</evidence>
<dbReference type="SMART" id="SM01159">
    <property type="entry name" value="DUF1744"/>
    <property type="match status" value="1"/>
</dbReference>
<comment type="similarity">
    <text evidence="2 15">Belongs to the DNA polymerase type-B family.</text>
</comment>
<accession>A0ABM1L3T5</accession>
<dbReference type="GeneID" id="107122105"/>
<evidence type="ECO:0000256" key="4">
    <source>
        <dbReference type="ARBA" id="ARBA00022679"/>
    </source>
</evidence>
<keyword evidence="3 15" id="KW-0004">4Fe-4S</keyword>
<proteinExistence type="inferred from homology"/>
<dbReference type="InterPro" id="IPR036397">
    <property type="entry name" value="RNaseH_sf"/>
</dbReference>
<evidence type="ECO:0000256" key="12">
    <source>
        <dbReference type="ARBA" id="ARBA00023014"/>
    </source>
</evidence>
<dbReference type="Gene3D" id="3.30.420.10">
    <property type="entry name" value="Ribonuclease H-like superfamily/Ribonuclease H"/>
    <property type="match status" value="1"/>
</dbReference>
<dbReference type="InterPro" id="IPR029703">
    <property type="entry name" value="POL2"/>
</dbReference>
<keyword evidence="7 15" id="KW-0479">Metal-binding</keyword>
<reference evidence="19" key="1">
    <citation type="submission" date="2025-08" db="UniProtKB">
        <authorList>
            <consortium name="RefSeq"/>
        </authorList>
    </citation>
    <scope>IDENTIFICATION</scope>
</reference>
<keyword evidence="14 15" id="KW-0539">Nucleus</keyword>
<keyword evidence="8 15" id="KW-0863">Zinc-finger</keyword>
<dbReference type="Proteomes" id="UP000694871">
    <property type="component" value="Unplaced"/>
</dbReference>
<evidence type="ECO:0000256" key="3">
    <source>
        <dbReference type="ARBA" id="ARBA00022485"/>
    </source>
</evidence>
<feature type="compositionally biased region" description="Basic and acidic residues" evidence="16">
    <location>
        <begin position="1941"/>
        <end position="1950"/>
    </location>
</feature>
<keyword evidence="4 15" id="KW-0808">Transferase</keyword>
<keyword evidence="12 15" id="KW-0411">Iron-sulfur</keyword>
<comment type="function">
    <text evidence="15">DNA polymerase II participates in chromosomal DNA replication.</text>
</comment>
<comment type="cofactor">
    <cofactor evidence="15">
        <name>[4Fe-4S] cluster</name>
        <dbReference type="ChEBI" id="CHEBI:49883"/>
    </cofactor>
</comment>
<evidence type="ECO:0000256" key="16">
    <source>
        <dbReference type="SAM" id="MobiDB-lite"/>
    </source>
</evidence>
<dbReference type="InterPro" id="IPR055191">
    <property type="entry name" value="POL2_thumb"/>
</dbReference>
<dbReference type="Gene3D" id="3.30.342.10">
    <property type="entry name" value="DNA Polymerase, chain B, domain 1"/>
    <property type="match status" value="1"/>
</dbReference>
<dbReference type="Pfam" id="PF03104">
    <property type="entry name" value="DNA_pol_B_exo1"/>
    <property type="match status" value="1"/>
</dbReference>
<dbReference type="EC" id="2.7.7.7" evidence="15"/>
<feature type="region of interest" description="Disordered" evidence="16">
    <location>
        <begin position="1230"/>
        <end position="1249"/>
    </location>
</feature>
<evidence type="ECO:0000256" key="14">
    <source>
        <dbReference type="ARBA" id="ARBA00023242"/>
    </source>
</evidence>
<organism evidence="18 19">
    <name type="scientific">Gekko japonicus</name>
    <name type="common">Schlegel's Japanese gecko</name>
    <dbReference type="NCBI Taxonomy" id="146911"/>
    <lineage>
        <taxon>Eukaryota</taxon>
        <taxon>Metazoa</taxon>
        <taxon>Chordata</taxon>
        <taxon>Craniata</taxon>
        <taxon>Vertebrata</taxon>
        <taxon>Euteleostomi</taxon>
        <taxon>Lepidosauria</taxon>
        <taxon>Squamata</taxon>
        <taxon>Bifurcata</taxon>
        <taxon>Gekkota</taxon>
        <taxon>Gekkonidae</taxon>
        <taxon>Gekkoninae</taxon>
        <taxon>Gekko</taxon>
    </lineage>
</organism>
<dbReference type="Gene3D" id="3.90.1600.10">
    <property type="entry name" value="Palm domain of DNA polymerase"/>
    <property type="match status" value="1"/>
</dbReference>
<dbReference type="SUPFAM" id="SSF53098">
    <property type="entry name" value="Ribonuclease H-like"/>
    <property type="match status" value="1"/>
</dbReference>
<evidence type="ECO:0000256" key="7">
    <source>
        <dbReference type="ARBA" id="ARBA00022723"/>
    </source>
</evidence>
<protein>
    <recommendedName>
        <fullName evidence="15">DNA polymerase epsilon catalytic subunit</fullName>
        <ecNumber evidence="15">2.7.7.7</ecNumber>
    </recommendedName>
</protein>
<name>A0ABM1L3T5_GEKJA</name>
<evidence type="ECO:0000256" key="2">
    <source>
        <dbReference type="ARBA" id="ARBA00005755"/>
    </source>
</evidence>
<dbReference type="Gene3D" id="1.10.132.60">
    <property type="entry name" value="DNA polymerase family B, C-terminal domain"/>
    <property type="match status" value="1"/>
</dbReference>
<dbReference type="Pfam" id="PF08490">
    <property type="entry name" value="DUF1744"/>
    <property type="match status" value="1"/>
</dbReference>
<evidence type="ECO:0000256" key="11">
    <source>
        <dbReference type="ARBA" id="ARBA00023004"/>
    </source>
</evidence>
<comment type="catalytic activity">
    <reaction evidence="15">
        <text>DNA(n) + a 2'-deoxyribonucleoside 5'-triphosphate = DNA(n+1) + diphosphate</text>
        <dbReference type="Rhea" id="RHEA:22508"/>
        <dbReference type="Rhea" id="RHEA-COMP:17339"/>
        <dbReference type="Rhea" id="RHEA-COMP:17340"/>
        <dbReference type="ChEBI" id="CHEBI:33019"/>
        <dbReference type="ChEBI" id="CHEBI:61560"/>
        <dbReference type="ChEBI" id="CHEBI:173112"/>
        <dbReference type="EC" id="2.7.7.7"/>
    </reaction>
</comment>
<dbReference type="InterPro" id="IPR054475">
    <property type="entry name" value="Znf-DPOE"/>
</dbReference>
<dbReference type="Pfam" id="PF22912">
    <property type="entry name" value="zf-DPOE"/>
    <property type="match status" value="1"/>
</dbReference>
<keyword evidence="11 15" id="KW-0408">Iron</keyword>
<dbReference type="CDD" id="cd05535">
    <property type="entry name" value="POLBc_epsilon"/>
    <property type="match status" value="1"/>
</dbReference>
<keyword evidence="18" id="KW-1185">Reference proteome</keyword>
<feature type="region of interest" description="Disordered" evidence="16">
    <location>
        <begin position="2020"/>
        <end position="2040"/>
    </location>
</feature>
<keyword evidence="5 15" id="KW-0548">Nucleotidyltransferase</keyword>
<dbReference type="InterPro" id="IPR012337">
    <property type="entry name" value="RNaseH-like_sf"/>
</dbReference>
<dbReference type="InterPro" id="IPR023211">
    <property type="entry name" value="DNA_pol_palm_dom_sf"/>
</dbReference>
<dbReference type="InterPro" id="IPR006172">
    <property type="entry name" value="DNA-dir_DNA_pol_B"/>
</dbReference>
<evidence type="ECO:0000313" key="18">
    <source>
        <dbReference type="Proteomes" id="UP000694871"/>
    </source>
</evidence>
<gene>
    <name evidence="19" type="primary">POLE</name>
</gene>
<keyword evidence="13 15" id="KW-0238">DNA-binding</keyword>
<dbReference type="InterPro" id="IPR042087">
    <property type="entry name" value="DNA_pol_B_thumb"/>
</dbReference>
<comment type="subcellular location">
    <subcellularLocation>
        <location evidence="1 15">Nucleus</location>
    </subcellularLocation>
</comment>
<evidence type="ECO:0000256" key="10">
    <source>
        <dbReference type="ARBA" id="ARBA00022932"/>
    </source>
</evidence>
<evidence type="ECO:0000256" key="5">
    <source>
        <dbReference type="ARBA" id="ARBA00022695"/>
    </source>
</evidence>
<dbReference type="RefSeq" id="XP_015280622.1">
    <property type="nucleotide sequence ID" value="XM_015425136.1"/>
</dbReference>
<dbReference type="SUPFAM" id="SSF56672">
    <property type="entry name" value="DNA/RNA polymerases"/>
    <property type="match status" value="1"/>
</dbReference>
<feature type="domain" description="DNA polymerase epsilon catalytic subunit A C-terminal" evidence="17">
    <location>
        <begin position="1531"/>
        <end position="1930"/>
    </location>
</feature>
<evidence type="ECO:0000256" key="1">
    <source>
        <dbReference type="ARBA" id="ARBA00004123"/>
    </source>
</evidence>
<keyword evidence="10 15" id="KW-0239">DNA-directed DNA polymerase</keyword>
<keyword evidence="6 15" id="KW-0235">DNA replication</keyword>
<evidence type="ECO:0000313" key="19">
    <source>
        <dbReference type="RefSeq" id="XP_015280622.1"/>
    </source>
</evidence>